<keyword evidence="2" id="KW-0812">Transmembrane</keyword>
<sequence length="247" mass="26303">MSNGTNQPPPSTPSSSQGQTPAQAPSLGSPGPEQCITPPSQRRREARIAYCQNIYAQQAEAIPADPEVIRDGGYQARELDTRAVDWREWEQTAERTYQPVNAGRVLGPDGLVRDWEVVAPGRFVEGADNAMRDALLGQNGGATYRDFLQGIEATPSTWEQARFAHAQPVGAGAAGVGAQGVPSLYAGLTGHATGLELPSNTVAIALTAAYIVARAMGFVPGVARRQRRRDQEGLMTPEGKASKAARR</sequence>
<dbReference type="Proteomes" id="UP000249723">
    <property type="component" value="Unassembled WGS sequence"/>
</dbReference>
<reference evidence="4" key="1">
    <citation type="submission" date="2016-10" db="EMBL/GenBank/DDBJ databases">
        <authorList>
            <person name="Jeantristanb JTB J.-T."/>
            <person name="Ricardo R."/>
        </authorList>
    </citation>
    <scope>NUCLEOTIDE SEQUENCE [LARGE SCALE GENOMIC DNA]</scope>
</reference>
<feature type="compositionally biased region" description="Low complexity" evidence="1">
    <location>
        <begin position="13"/>
        <end position="26"/>
    </location>
</feature>
<accession>A0A2X0M720</accession>
<dbReference type="OrthoDB" id="2535873at2759"/>
<organism evidence="3 4">
    <name type="scientific">Microbotryum saponariae</name>
    <dbReference type="NCBI Taxonomy" id="289078"/>
    <lineage>
        <taxon>Eukaryota</taxon>
        <taxon>Fungi</taxon>
        <taxon>Dikarya</taxon>
        <taxon>Basidiomycota</taxon>
        <taxon>Pucciniomycotina</taxon>
        <taxon>Microbotryomycetes</taxon>
        <taxon>Microbotryales</taxon>
        <taxon>Microbotryaceae</taxon>
        <taxon>Microbotryum</taxon>
    </lineage>
</organism>
<gene>
    <name evidence="3" type="ORF">BZ3500_MVSOF-1268-A1-R1_CHR3-1G05855</name>
</gene>
<feature type="region of interest" description="Disordered" evidence="1">
    <location>
        <begin position="224"/>
        <end position="247"/>
    </location>
</feature>
<evidence type="ECO:0000313" key="4">
    <source>
        <dbReference type="Proteomes" id="UP000249723"/>
    </source>
</evidence>
<dbReference type="EMBL" id="FMWP01000096">
    <property type="protein sequence ID" value="SCZ99175.1"/>
    <property type="molecule type" value="Genomic_DNA"/>
</dbReference>
<evidence type="ECO:0000256" key="2">
    <source>
        <dbReference type="SAM" id="Phobius"/>
    </source>
</evidence>
<protein>
    <submittedName>
        <fullName evidence="3">BZ3500_MvSof-1268-A1-R1_Chr3-1g05855 protein</fullName>
    </submittedName>
</protein>
<evidence type="ECO:0000313" key="3">
    <source>
        <dbReference type="EMBL" id="SCZ99175.1"/>
    </source>
</evidence>
<keyword evidence="2" id="KW-0472">Membrane</keyword>
<feature type="region of interest" description="Disordered" evidence="1">
    <location>
        <begin position="1"/>
        <end position="42"/>
    </location>
</feature>
<dbReference type="AlphaFoldDB" id="A0A2X0M720"/>
<evidence type="ECO:0000256" key="1">
    <source>
        <dbReference type="SAM" id="MobiDB-lite"/>
    </source>
</evidence>
<feature type="transmembrane region" description="Helical" evidence="2">
    <location>
        <begin position="202"/>
        <end position="223"/>
    </location>
</feature>
<proteinExistence type="predicted"/>
<keyword evidence="2" id="KW-1133">Transmembrane helix</keyword>
<keyword evidence="4" id="KW-1185">Reference proteome</keyword>
<name>A0A2X0M720_9BASI</name>